<keyword evidence="1" id="KW-0472">Membrane</keyword>
<accession>A0A562RYE4</accession>
<evidence type="ECO:0000313" key="4">
    <source>
        <dbReference type="Proteomes" id="UP000318307"/>
    </source>
</evidence>
<evidence type="ECO:0000259" key="2">
    <source>
        <dbReference type="Pfam" id="PF02470"/>
    </source>
</evidence>
<feature type="domain" description="Mce/MlaD" evidence="2">
    <location>
        <begin position="41"/>
        <end position="115"/>
    </location>
</feature>
<evidence type="ECO:0000313" key="3">
    <source>
        <dbReference type="EMBL" id="TWI74101.1"/>
    </source>
</evidence>
<dbReference type="RefSeq" id="WP_144683033.1">
    <property type="nucleotide sequence ID" value="NZ_VLLC01000006.1"/>
</dbReference>
<proteinExistence type="predicted"/>
<dbReference type="PANTHER" id="PTHR33371">
    <property type="entry name" value="INTERMEMBRANE PHOSPHOLIPID TRANSPORT SYSTEM BINDING PROTEIN MLAD-RELATED"/>
    <property type="match status" value="1"/>
</dbReference>
<dbReference type="Pfam" id="PF02470">
    <property type="entry name" value="MlaD"/>
    <property type="match status" value="1"/>
</dbReference>
<dbReference type="AlphaFoldDB" id="A0A562RYE4"/>
<dbReference type="PANTHER" id="PTHR33371:SF4">
    <property type="entry name" value="INTERMEMBRANE PHOSPHOLIPID TRANSPORT SYSTEM BINDING PROTEIN MLAD"/>
    <property type="match status" value="1"/>
</dbReference>
<evidence type="ECO:0000256" key="1">
    <source>
        <dbReference type="SAM" id="Phobius"/>
    </source>
</evidence>
<keyword evidence="4" id="KW-1185">Reference proteome</keyword>
<feature type="transmembrane region" description="Helical" evidence="1">
    <location>
        <begin position="12"/>
        <end position="30"/>
    </location>
</feature>
<dbReference type="EMBL" id="VLLC01000006">
    <property type="protein sequence ID" value="TWI74101.1"/>
    <property type="molecule type" value="Genomic_DNA"/>
</dbReference>
<keyword evidence="1" id="KW-1133">Transmembrane helix</keyword>
<organism evidence="3 4">
    <name type="scientific">Desulfobotulus alkaliphilus</name>
    <dbReference type="NCBI Taxonomy" id="622671"/>
    <lineage>
        <taxon>Bacteria</taxon>
        <taxon>Pseudomonadati</taxon>
        <taxon>Thermodesulfobacteriota</taxon>
        <taxon>Desulfobacteria</taxon>
        <taxon>Desulfobacterales</taxon>
        <taxon>Desulfobacteraceae</taxon>
        <taxon>Desulfobotulus</taxon>
    </lineage>
</organism>
<dbReference type="Proteomes" id="UP000318307">
    <property type="component" value="Unassembled WGS sequence"/>
</dbReference>
<gene>
    <name evidence="3" type="ORF">LZ24_01041</name>
</gene>
<protein>
    <submittedName>
        <fullName evidence="3">Phospholipid/cholesterol/gamma-HCH transport system substrate-binding protein</fullName>
    </submittedName>
</protein>
<dbReference type="InterPro" id="IPR052336">
    <property type="entry name" value="MlaD_Phospholipid_Transporter"/>
</dbReference>
<keyword evidence="1" id="KW-0812">Transmembrane</keyword>
<dbReference type="OrthoDB" id="8579797at2"/>
<reference evidence="3 4" key="1">
    <citation type="submission" date="2019-07" db="EMBL/GenBank/DDBJ databases">
        <title>Genome sequencing of 100 strains of the haloalkaliphilic chemolithoautotrophic sulfur-oxidizing bacterium Thioalkalivibrio.</title>
        <authorList>
            <person name="Muyzer G."/>
        </authorList>
    </citation>
    <scope>NUCLEOTIDE SEQUENCE [LARGE SCALE GENOMIC DNA]</scope>
    <source>
        <strain evidence="3 4">ASO4-4</strain>
    </source>
</reference>
<dbReference type="Gene3D" id="1.10.287.950">
    <property type="entry name" value="Methyl-accepting chemotaxis protein"/>
    <property type="match status" value="1"/>
</dbReference>
<comment type="caution">
    <text evidence="3">The sequence shown here is derived from an EMBL/GenBank/DDBJ whole genome shotgun (WGS) entry which is preliminary data.</text>
</comment>
<name>A0A562RYE4_9BACT</name>
<sequence>MDLEFSRRERVVGTFVVAIMVLLVSTLFILGRGKGWFERHISYYTIFEESYNLQRGAAVKLFNTDVGRVRRVTVTGEHVRVDLEILEAYSSRIREDTIATVESPTLIGSEYVSIRTAGRSDAPLVPHGGEIFSQERKSISDLIAEFEIEKTAKMVIGAVQDLSEMASAFRDPKGPIFTAMDTVNLILKELQEGKGTLGSILKSRELMEEIHARMAEVSAILVHVEEAAGKTPESVDLVNENLAQLKAMGERLNRDMDTIMEGLHGELDKISRMIDDIAAAGKDVPAITSNTRSGIQEVRESLRELDKVVTSVQQNILIRGNIPQEAPGVALEADGR</sequence>
<dbReference type="SUPFAM" id="SSF75708">
    <property type="entry name" value="Chemotaxis phosphatase CheZ"/>
    <property type="match status" value="1"/>
</dbReference>
<dbReference type="InterPro" id="IPR003399">
    <property type="entry name" value="Mce/MlaD"/>
</dbReference>